<dbReference type="InterPro" id="IPR029068">
    <property type="entry name" value="Glyas_Bleomycin-R_OHBP_Dase"/>
</dbReference>
<dbReference type="SUPFAM" id="SSF54593">
    <property type="entry name" value="Glyoxalase/Bleomycin resistance protein/Dihydroxybiphenyl dioxygenase"/>
    <property type="match status" value="1"/>
</dbReference>
<dbReference type="InterPro" id="IPR004360">
    <property type="entry name" value="Glyas_Fos-R_dOase_dom"/>
</dbReference>
<dbReference type="PANTHER" id="PTHR43279:SF1">
    <property type="entry name" value="CATECHOL-2,3-DIOXYGENASE"/>
    <property type="match status" value="1"/>
</dbReference>
<evidence type="ECO:0000259" key="1">
    <source>
        <dbReference type="PROSITE" id="PS51819"/>
    </source>
</evidence>
<proteinExistence type="predicted"/>
<feature type="domain" description="VOC" evidence="1">
    <location>
        <begin position="16"/>
        <end position="151"/>
    </location>
</feature>
<evidence type="ECO:0000313" key="2">
    <source>
        <dbReference type="EMBL" id="VIO71455.1"/>
    </source>
</evidence>
<reference evidence="2" key="1">
    <citation type="submission" date="2019-02" db="EMBL/GenBank/DDBJ databases">
        <authorList>
            <person name="Pothier F.J."/>
        </authorList>
    </citation>
    <scope>NUCLEOTIDE SEQUENCE</scope>
    <source>
        <strain evidence="2">CI-1B</strain>
    </source>
</reference>
<organism evidence="2 3">
    <name type="scientific">Bradyrhizobium ivorense</name>
    <dbReference type="NCBI Taxonomy" id="2511166"/>
    <lineage>
        <taxon>Bacteria</taxon>
        <taxon>Pseudomonadati</taxon>
        <taxon>Pseudomonadota</taxon>
        <taxon>Alphaproteobacteria</taxon>
        <taxon>Hyphomicrobiales</taxon>
        <taxon>Nitrobacteraceae</taxon>
        <taxon>Bradyrhizobium</taxon>
    </lineage>
</organism>
<dbReference type="PANTHER" id="PTHR43279">
    <property type="entry name" value="CATECHOL-2,3-DIOXYGENASE"/>
    <property type="match status" value="1"/>
</dbReference>
<accession>A0A508T7N0</accession>
<dbReference type="Gene3D" id="3.10.180.10">
    <property type="entry name" value="2,3-Dihydroxybiphenyl 1,2-Dioxygenase, domain 1"/>
    <property type="match status" value="1"/>
</dbReference>
<dbReference type="EMBL" id="CAADFC020000013">
    <property type="protein sequence ID" value="VIO71455.1"/>
    <property type="molecule type" value="Genomic_DNA"/>
</dbReference>
<dbReference type="GO" id="GO:0018577">
    <property type="term" value="F:catechol 2,3-dioxygenase activity"/>
    <property type="evidence" value="ECO:0007669"/>
    <property type="project" value="UniProtKB-EC"/>
</dbReference>
<sequence>MQSAETASQRPAAPVSLNHIALNVRNLDESHQFWTEVVGLQLVGEFRPQPGRPPTPRMWFYSSRGIGVHHHDLALVENPNLPPPPAEWKMWDLPIAINHIAITFPTREAWLSRLSYLQAKGVKFDRRIDHGMTHSLYVHDPNGYGVELVYDLPREVWENDIDAALNFAELRPSEGAEALIDRTDVPVFGA</sequence>
<dbReference type="Pfam" id="PF00903">
    <property type="entry name" value="Glyoxalase"/>
    <property type="match status" value="1"/>
</dbReference>
<dbReference type="Proteomes" id="UP000328092">
    <property type="component" value="Unassembled WGS sequence"/>
</dbReference>
<dbReference type="RefSeq" id="WP_139860949.1">
    <property type="nucleotide sequence ID" value="NZ_CAADFC020000013.1"/>
</dbReference>
<keyword evidence="2" id="KW-0560">Oxidoreductase</keyword>
<name>A0A508T7N0_9BRAD</name>
<dbReference type="OrthoDB" id="9803142at2"/>
<evidence type="ECO:0000313" key="3">
    <source>
        <dbReference type="Proteomes" id="UP000328092"/>
    </source>
</evidence>
<dbReference type="InterPro" id="IPR037523">
    <property type="entry name" value="VOC_core"/>
</dbReference>
<dbReference type="AlphaFoldDB" id="A0A508T7N0"/>
<keyword evidence="3" id="KW-1185">Reference proteome</keyword>
<protein>
    <submittedName>
        <fullName evidence="2">Catechol-2,3-dioxygenase</fullName>
        <ecNumber evidence="2">1.13.11.2</ecNumber>
    </submittedName>
</protein>
<gene>
    <name evidence="2" type="primary">catE_2</name>
    <name evidence="2" type="ORF">CI1B_36390</name>
</gene>
<dbReference type="EC" id="1.13.11.2" evidence="2"/>
<dbReference type="PROSITE" id="PS51819">
    <property type="entry name" value="VOC"/>
    <property type="match status" value="1"/>
</dbReference>
<comment type="caution">
    <text evidence="2">The sequence shown here is derived from an EMBL/GenBank/DDBJ whole genome shotgun (WGS) entry which is preliminary data.</text>
</comment>